<sequence length="158" mass="18239">MTGGRVAVLTRHRWRFKPQVGQGRHSLSFLQWVNKMSAKLAWEINNVGFSQTNNLTGTSASLELAFEFYAFRLRFAGSINFLLSSEEKCCRIASHACRSIRWQYSEPCYRWFEKFQNDDLDVRNEERGKPAKKIEDAKLQALLDGDDGQTSKNILQNN</sequence>
<evidence type="ECO:0000313" key="1">
    <source>
        <dbReference type="EMBL" id="GFY19850.1"/>
    </source>
</evidence>
<accession>A0A8X6VSI8</accession>
<dbReference type="Proteomes" id="UP000887159">
    <property type="component" value="Unassembled WGS sequence"/>
</dbReference>
<dbReference type="EMBL" id="BMAU01021354">
    <property type="protein sequence ID" value="GFY19850.1"/>
    <property type="molecule type" value="Genomic_DNA"/>
</dbReference>
<organism evidence="1 2">
    <name type="scientific">Trichonephila clavipes</name>
    <name type="common">Golden silk orbweaver</name>
    <name type="synonym">Nephila clavipes</name>
    <dbReference type="NCBI Taxonomy" id="2585209"/>
    <lineage>
        <taxon>Eukaryota</taxon>
        <taxon>Metazoa</taxon>
        <taxon>Ecdysozoa</taxon>
        <taxon>Arthropoda</taxon>
        <taxon>Chelicerata</taxon>
        <taxon>Arachnida</taxon>
        <taxon>Araneae</taxon>
        <taxon>Araneomorphae</taxon>
        <taxon>Entelegynae</taxon>
        <taxon>Araneoidea</taxon>
        <taxon>Nephilidae</taxon>
        <taxon>Trichonephila</taxon>
    </lineage>
</organism>
<reference evidence="1" key="1">
    <citation type="submission" date="2020-08" db="EMBL/GenBank/DDBJ databases">
        <title>Multicomponent nature underlies the extraordinary mechanical properties of spider dragline silk.</title>
        <authorList>
            <person name="Kono N."/>
            <person name="Nakamura H."/>
            <person name="Mori M."/>
            <person name="Yoshida Y."/>
            <person name="Ohtoshi R."/>
            <person name="Malay A.D."/>
            <person name="Moran D.A.P."/>
            <person name="Tomita M."/>
            <person name="Numata K."/>
            <person name="Arakawa K."/>
        </authorList>
    </citation>
    <scope>NUCLEOTIDE SEQUENCE</scope>
</reference>
<keyword evidence="2" id="KW-1185">Reference proteome</keyword>
<gene>
    <name evidence="1" type="ORF">TNCV_2145431</name>
</gene>
<dbReference type="AlphaFoldDB" id="A0A8X6VSI8"/>
<protein>
    <recommendedName>
        <fullName evidence="3">HTH_48 domain-containing protein</fullName>
    </recommendedName>
</protein>
<proteinExistence type="predicted"/>
<evidence type="ECO:0000313" key="2">
    <source>
        <dbReference type="Proteomes" id="UP000887159"/>
    </source>
</evidence>
<comment type="caution">
    <text evidence="1">The sequence shown here is derived from an EMBL/GenBank/DDBJ whole genome shotgun (WGS) entry which is preliminary data.</text>
</comment>
<name>A0A8X6VSI8_TRICX</name>
<evidence type="ECO:0008006" key="3">
    <source>
        <dbReference type="Google" id="ProtNLM"/>
    </source>
</evidence>